<evidence type="ECO:0000313" key="5">
    <source>
        <dbReference type="Proteomes" id="UP000261660"/>
    </source>
</evidence>
<reference evidence="4" key="1">
    <citation type="submission" date="2025-08" db="UniProtKB">
        <authorList>
            <consortium name="Ensembl"/>
        </authorList>
    </citation>
    <scope>IDENTIFICATION</scope>
</reference>
<name>A0A3Q3EU01_9LABR</name>
<accession>A0A3Q3EU01</accession>
<evidence type="ECO:0000313" key="4">
    <source>
        <dbReference type="Ensembl" id="ENSLBEP00000010916.1"/>
    </source>
</evidence>
<keyword evidence="2" id="KW-0378">Hydrolase</keyword>
<dbReference type="SUPFAM" id="SSF52799">
    <property type="entry name" value="(Phosphotyrosine protein) phosphatases II"/>
    <property type="match status" value="1"/>
</dbReference>
<dbReference type="GO" id="GO:0004725">
    <property type="term" value="F:protein tyrosine phosphatase activity"/>
    <property type="evidence" value="ECO:0007669"/>
    <property type="project" value="UniProtKB-EC"/>
</dbReference>
<dbReference type="InterPro" id="IPR029021">
    <property type="entry name" value="Prot-tyrosine_phosphatase-like"/>
</dbReference>
<proteinExistence type="predicted"/>
<feature type="domain" description="Tyrosine-protein phosphatase" evidence="3">
    <location>
        <begin position="33"/>
        <end position="129"/>
    </location>
</feature>
<dbReference type="PRINTS" id="PR00700">
    <property type="entry name" value="PRTYPHPHTASE"/>
</dbReference>
<dbReference type="SMART" id="SM00194">
    <property type="entry name" value="PTPc"/>
    <property type="match status" value="1"/>
</dbReference>
<dbReference type="InterPro" id="IPR000242">
    <property type="entry name" value="PTP_cat"/>
</dbReference>
<dbReference type="PROSITE" id="PS50055">
    <property type="entry name" value="TYR_PHOSPHATASE_PTP"/>
    <property type="match status" value="1"/>
</dbReference>
<keyword evidence="5" id="KW-1185">Reference proteome</keyword>
<evidence type="ECO:0000256" key="1">
    <source>
        <dbReference type="ARBA" id="ARBA00013064"/>
    </source>
</evidence>
<dbReference type="Ensembl" id="ENSLBET00000011496.1">
    <property type="protein sequence ID" value="ENSLBEP00000010916.1"/>
    <property type="gene ID" value="ENSLBEG00000008431.1"/>
</dbReference>
<dbReference type="InterPro" id="IPR050348">
    <property type="entry name" value="Protein-Tyr_Phosphatase"/>
</dbReference>
<dbReference type="GeneTree" id="ENSGT00940000166600"/>
<protein>
    <recommendedName>
        <fullName evidence="1">protein-tyrosine-phosphatase</fullName>
        <ecNumber evidence="1">3.1.3.48</ecNumber>
    </recommendedName>
</protein>
<dbReference type="Pfam" id="PF00102">
    <property type="entry name" value="Y_phosphatase"/>
    <property type="match status" value="1"/>
</dbReference>
<evidence type="ECO:0000259" key="3">
    <source>
        <dbReference type="PROSITE" id="PS50055"/>
    </source>
</evidence>
<dbReference type="Proteomes" id="UP000261660">
    <property type="component" value="Unplaced"/>
</dbReference>
<dbReference type="PANTHER" id="PTHR19134">
    <property type="entry name" value="RECEPTOR-TYPE TYROSINE-PROTEIN PHOSPHATASE"/>
    <property type="match status" value="1"/>
</dbReference>
<dbReference type="EC" id="3.1.3.48" evidence="1"/>
<dbReference type="Gene3D" id="3.90.190.10">
    <property type="entry name" value="Protein tyrosine phosphatase superfamily"/>
    <property type="match status" value="1"/>
</dbReference>
<dbReference type="PANTHER" id="PTHR19134:SF557">
    <property type="entry name" value="RECEPTOR-TYPE TYROSINE-PROTEIN PHOSPHATASE ETA-LIKE-RELATED"/>
    <property type="match status" value="1"/>
</dbReference>
<dbReference type="AlphaFoldDB" id="A0A3Q3EU01"/>
<keyword evidence="2" id="KW-0904">Protein phosphatase</keyword>
<sequence length="137" mass="16173">YPSSVHLEREMLDFKFPPAVLFLHRLHRDKFERAGDLEANREKNRYPYILPYDHCRVRLSVQNSNPHTDYINANFVPVRSERDFICTQGPLPNTMADFWRMVWEQNVRIIVMVTSLKQKDTVSKKHSVCVLVCVPTL</sequence>
<reference evidence="4" key="2">
    <citation type="submission" date="2025-09" db="UniProtKB">
        <authorList>
            <consortium name="Ensembl"/>
        </authorList>
    </citation>
    <scope>IDENTIFICATION</scope>
</reference>
<evidence type="ECO:0000256" key="2">
    <source>
        <dbReference type="ARBA" id="ARBA00022912"/>
    </source>
</evidence>
<dbReference type="InParanoid" id="A0A3Q3EU01"/>
<dbReference type="STRING" id="56723.ENSLBEP00000010916"/>
<organism evidence="4 5">
    <name type="scientific">Labrus bergylta</name>
    <name type="common">ballan wrasse</name>
    <dbReference type="NCBI Taxonomy" id="56723"/>
    <lineage>
        <taxon>Eukaryota</taxon>
        <taxon>Metazoa</taxon>
        <taxon>Chordata</taxon>
        <taxon>Craniata</taxon>
        <taxon>Vertebrata</taxon>
        <taxon>Euteleostomi</taxon>
        <taxon>Actinopterygii</taxon>
        <taxon>Neopterygii</taxon>
        <taxon>Teleostei</taxon>
        <taxon>Neoteleostei</taxon>
        <taxon>Acanthomorphata</taxon>
        <taxon>Eupercaria</taxon>
        <taxon>Labriformes</taxon>
        <taxon>Labridae</taxon>
        <taxon>Labrus</taxon>
    </lineage>
</organism>